<sequence>MMRCELMYFNFRTKSFIVQTIFEFQK</sequence>
<name>A0A0A9B122_ARUDO</name>
<proteinExistence type="predicted"/>
<reference evidence="1" key="1">
    <citation type="submission" date="2014-09" db="EMBL/GenBank/DDBJ databases">
        <authorList>
            <person name="Magalhaes I.L.F."/>
            <person name="Oliveira U."/>
            <person name="Santos F.R."/>
            <person name="Vidigal T.H.D.A."/>
            <person name="Brescovit A.D."/>
            <person name="Santos A.J."/>
        </authorList>
    </citation>
    <scope>NUCLEOTIDE SEQUENCE</scope>
    <source>
        <tissue evidence="1">Shoot tissue taken approximately 20 cm above the soil surface</tissue>
    </source>
</reference>
<accession>A0A0A9B122</accession>
<dbReference type="EMBL" id="GBRH01242047">
    <property type="protein sequence ID" value="JAD55848.1"/>
    <property type="molecule type" value="Transcribed_RNA"/>
</dbReference>
<reference evidence="1" key="2">
    <citation type="journal article" date="2015" name="Data Brief">
        <title>Shoot transcriptome of the giant reed, Arundo donax.</title>
        <authorList>
            <person name="Barrero R.A."/>
            <person name="Guerrero F.D."/>
            <person name="Moolhuijzen P."/>
            <person name="Goolsby J.A."/>
            <person name="Tidwell J."/>
            <person name="Bellgard S.E."/>
            <person name="Bellgard M.I."/>
        </authorList>
    </citation>
    <scope>NUCLEOTIDE SEQUENCE</scope>
    <source>
        <tissue evidence="1">Shoot tissue taken approximately 20 cm above the soil surface</tissue>
    </source>
</reference>
<protein>
    <submittedName>
        <fullName evidence="1">Uncharacterized protein</fullName>
    </submittedName>
</protein>
<dbReference type="AlphaFoldDB" id="A0A0A9B122"/>
<organism evidence="1">
    <name type="scientific">Arundo donax</name>
    <name type="common">Giant reed</name>
    <name type="synonym">Donax arundinaceus</name>
    <dbReference type="NCBI Taxonomy" id="35708"/>
    <lineage>
        <taxon>Eukaryota</taxon>
        <taxon>Viridiplantae</taxon>
        <taxon>Streptophyta</taxon>
        <taxon>Embryophyta</taxon>
        <taxon>Tracheophyta</taxon>
        <taxon>Spermatophyta</taxon>
        <taxon>Magnoliopsida</taxon>
        <taxon>Liliopsida</taxon>
        <taxon>Poales</taxon>
        <taxon>Poaceae</taxon>
        <taxon>PACMAD clade</taxon>
        <taxon>Arundinoideae</taxon>
        <taxon>Arundineae</taxon>
        <taxon>Arundo</taxon>
    </lineage>
</organism>
<evidence type="ECO:0000313" key="1">
    <source>
        <dbReference type="EMBL" id="JAD55848.1"/>
    </source>
</evidence>